<reference evidence="2 3" key="1">
    <citation type="submission" date="2015-09" db="EMBL/GenBank/DDBJ databases">
        <title>Draft genome of the parasitic nematode Teladorsagia circumcincta isolate WARC Sus (inbred).</title>
        <authorList>
            <person name="Mitreva M."/>
        </authorList>
    </citation>
    <scope>NUCLEOTIDE SEQUENCE [LARGE SCALE GENOMIC DNA]</scope>
    <source>
        <strain evidence="2 3">S</strain>
    </source>
</reference>
<sequence length="103" mass="12031">MTGRGGLIFLLGLFLLSMVEVFVKAHSEDEHDADEFRKEFGDEPQHDSFRRVFFFSLSQGTQEEHVEVRDGPQFANVKQKPLTGKSLPTLRFLFWYDLILYVF</sequence>
<name>A0A2G9UTP6_TELCI</name>
<gene>
    <name evidence="2" type="ORF">TELCIR_04410</name>
</gene>
<evidence type="ECO:0000313" key="2">
    <source>
        <dbReference type="EMBL" id="PIO73611.1"/>
    </source>
</evidence>
<evidence type="ECO:0000256" key="1">
    <source>
        <dbReference type="SAM" id="SignalP"/>
    </source>
</evidence>
<feature type="signal peptide" evidence="1">
    <location>
        <begin position="1"/>
        <end position="25"/>
    </location>
</feature>
<keyword evidence="3" id="KW-1185">Reference proteome</keyword>
<protein>
    <submittedName>
        <fullName evidence="2">Uncharacterized protein</fullName>
    </submittedName>
</protein>
<dbReference type="OrthoDB" id="60822at2759"/>
<proteinExistence type="predicted"/>
<evidence type="ECO:0000313" key="3">
    <source>
        <dbReference type="Proteomes" id="UP000230423"/>
    </source>
</evidence>
<accession>A0A2G9UTP6</accession>
<dbReference type="EMBL" id="KZ345418">
    <property type="protein sequence ID" value="PIO73611.1"/>
    <property type="molecule type" value="Genomic_DNA"/>
</dbReference>
<organism evidence="2 3">
    <name type="scientific">Teladorsagia circumcincta</name>
    <name type="common">Brown stomach worm</name>
    <name type="synonym">Ostertagia circumcincta</name>
    <dbReference type="NCBI Taxonomy" id="45464"/>
    <lineage>
        <taxon>Eukaryota</taxon>
        <taxon>Metazoa</taxon>
        <taxon>Ecdysozoa</taxon>
        <taxon>Nematoda</taxon>
        <taxon>Chromadorea</taxon>
        <taxon>Rhabditida</taxon>
        <taxon>Rhabditina</taxon>
        <taxon>Rhabditomorpha</taxon>
        <taxon>Strongyloidea</taxon>
        <taxon>Trichostrongylidae</taxon>
        <taxon>Teladorsagia</taxon>
    </lineage>
</organism>
<feature type="chain" id="PRO_5013661580" evidence="1">
    <location>
        <begin position="26"/>
        <end position="103"/>
    </location>
</feature>
<dbReference type="Proteomes" id="UP000230423">
    <property type="component" value="Unassembled WGS sequence"/>
</dbReference>
<keyword evidence="1" id="KW-0732">Signal</keyword>
<dbReference type="AlphaFoldDB" id="A0A2G9UTP6"/>